<protein>
    <submittedName>
        <fullName evidence="2">Uncharacterized protein</fullName>
    </submittedName>
</protein>
<dbReference type="EMBL" id="JBHSEP010000002">
    <property type="protein sequence ID" value="MFC4597514.1"/>
    <property type="molecule type" value="Genomic_DNA"/>
</dbReference>
<feature type="region of interest" description="Disordered" evidence="1">
    <location>
        <begin position="77"/>
        <end position="104"/>
    </location>
</feature>
<organism evidence="2 3">
    <name type="scientific">Cohnella hongkongensis</name>
    <dbReference type="NCBI Taxonomy" id="178337"/>
    <lineage>
        <taxon>Bacteria</taxon>
        <taxon>Bacillati</taxon>
        <taxon>Bacillota</taxon>
        <taxon>Bacilli</taxon>
        <taxon>Bacillales</taxon>
        <taxon>Paenibacillaceae</taxon>
        <taxon>Cohnella</taxon>
    </lineage>
</organism>
<name>A0ABV9F8K3_9BACL</name>
<sequence>MPKLRSTEAKPLTRKTSADPKAKLSASPPPSPKNPANKGNKKETDKGEVVHLHQSEDEAPQVTRPIPWWVFPQEQERGLLGGPASGTGGMEGPGGPGGPGLGPGFFPSPPPFPGPAPGPGPFPTPPPFPGSGPIPLPIPVPIPVPGPLPVPPAFITVWITGGTAFPRVHYTRYVPYFPGITIRQALASTGLVDFGPAGFIRNVAGIPIFETVEVRLRYNGRIFPQTLLNAPAEPGSIVGLELHYSSTGAIPIPL</sequence>
<dbReference type="RefSeq" id="WP_378092787.1">
    <property type="nucleotide sequence ID" value="NZ_JBHSEP010000002.1"/>
</dbReference>
<dbReference type="Proteomes" id="UP001596028">
    <property type="component" value="Unassembled WGS sequence"/>
</dbReference>
<evidence type="ECO:0000313" key="3">
    <source>
        <dbReference type="Proteomes" id="UP001596028"/>
    </source>
</evidence>
<reference evidence="3" key="1">
    <citation type="journal article" date="2019" name="Int. J. Syst. Evol. Microbiol.">
        <title>The Global Catalogue of Microorganisms (GCM) 10K type strain sequencing project: providing services to taxonomists for standard genome sequencing and annotation.</title>
        <authorList>
            <consortium name="The Broad Institute Genomics Platform"/>
            <consortium name="The Broad Institute Genome Sequencing Center for Infectious Disease"/>
            <person name="Wu L."/>
            <person name="Ma J."/>
        </authorList>
    </citation>
    <scope>NUCLEOTIDE SEQUENCE [LARGE SCALE GENOMIC DNA]</scope>
    <source>
        <strain evidence="3">CCUG 49571</strain>
    </source>
</reference>
<keyword evidence="3" id="KW-1185">Reference proteome</keyword>
<evidence type="ECO:0000256" key="1">
    <source>
        <dbReference type="SAM" id="MobiDB-lite"/>
    </source>
</evidence>
<feature type="region of interest" description="Disordered" evidence="1">
    <location>
        <begin position="1"/>
        <end position="65"/>
    </location>
</feature>
<feature type="compositionally biased region" description="Gly residues" evidence="1">
    <location>
        <begin position="79"/>
        <end position="103"/>
    </location>
</feature>
<comment type="caution">
    <text evidence="2">The sequence shown here is derived from an EMBL/GenBank/DDBJ whole genome shotgun (WGS) entry which is preliminary data.</text>
</comment>
<evidence type="ECO:0000313" key="2">
    <source>
        <dbReference type="EMBL" id="MFC4597514.1"/>
    </source>
</evidence>
<feature type="compositionally biased region" description="Basic and acidic residues" evidence="1">
    <location>
        <begin position="40"/>
        <end position="56"/>
    </location>
</feature>
<proteinExistence type="predicted"/>
<accession>A0ABV9F8K3</accession>
<gene>
    <name evidence="2" type="ORF">ACFO3S_04640</name>
</gene>